<feature type="compositionally biased region" description="Basic and acidic residues" evidence="2">
    <location>
        <begin position="569"/>
        <end position="580"/>
    </location>
</feature>
<dbReference type="VEuPathDB" id="TriTrypDB:C3747_50g112"/>
<dbReference type="VEuPathDB" id="TriTrypDB:TcCLB.510889.150"/>
<feature type="region of interest" description="Disordered" evidence="2">
    <location>
        <begin position="544"/>
        <end position="600"/>
    </location>
</feature>
<dbReference type="VEuPathDB" id="TriTrypDB:TCSYLVIO_006935"/>
<dbReference type="VEuPathDB" id="TriTrypDB:Tc_MARK_5689"/>
<feature type="region of interest" description="Disordered" evidence="2">
    <location>
        <begin position="432"/>
        <end position="504"/>
    </location>
</feature>
<reference evidence="3 4" key="1">
    <citation type="journal article" date="2018" name="Microb. Genom.">
        <title>Expanding an expanded genome: long-read sequencing of Trypanosoma cruzi.</title>
        <authorList>
            <person name="Berna L."/>
            <person name="Rodriguez M."/>
            <person name="Chiribao M.L."/>
            <person name="Parodi-Talice A."/>
            <person name="Pita S."/>
            <person name="Rijo G."/>
            <person name="Alvarez-Valin F."/>
            <person name="Robello C."/>
        </authorList>
    </citation>
    <scope>NUCLEOTIDE SEQUENCE [LARGE SCALE GENOMIC DNA]</scope>
    <source>
        <strain evidence="3 4">Dm28c</strain>
    </source>
</reference>
<name>A0A2V2VC23_TRYCR</name>
<dbReference type="VEuPathDB" id="TriTrypDB:TCDM_05027"/>
<evidence type="ECO:0000256" key="1">
    <source>
        <dbReference type="SAM" id="Coils"/>
    </source>
</evidence>
<organism evidence="3 4">
    <name type="scientific">Trypanosoma cruzi</name>
    <dbReference type="NCBI Taxonomy" id="5693"/>
    <lineage>
        <taxon>Eukaryota</taxon>
        <taxon>Discoba</taxon>
        <taxon>Euglenozoa</taxon>
        <taxon>Kinetoplastea</taxon>
        <taxon>Metakinetoplastina</taxon>
        <taxon>Trypanosomatida</taxon>
        <taxon>Trypanosomatidae</taxon>
        <taxon>Trypanosoma</taxon>
        <taxon>Schizotrypanum</taxon>
    </lineage>
</organism>
<feature type="compositionally biased region" description="Basic and acidic residues" evidence="2">
    <location>
        <begin position="746"/>
        <end position="763"/>
    </location>
</feature>
<evidence type="ECO:0000313" key="4">
    <source>
        <dbReference type="Proteomes" id="UP000246121"/>
    </source>
</evidence>
<sequence>MATPPVAEAAATTASLTACASCHRLCEVLDEVSRKESALQQFRALFEKMSRDYEVEQRNAAQAKLELAALTTRHETQQQELITVKAKSAMQESRIKEEDDAWERRTRQLRQELAAAVDERDALASEREVQWQQTRALRSRLEEQQRQLTGMEEAWKCRLEETRREAEEKVRTGMREREELLRLREVELQRSTSQLEGRLADMAAELRRQQDASEALMLRIEDLQRSLRRQEAMTQRAQDALNVEQKEKAQLGEYMALERQTYRQRQEQTETSYKAQLQEIERVCDQHVRERERLESEIVLCQRESQKEAKRTREVWMQEKQQLEATIESLRGELIREHMRFDKAHESHQRAEALLVRIRRELEASQHQEVVLQETIASLQKAAAKRDATHLRLEGEITRLSASVAEREREAERWRSAMDRMEWQSRLEAARDARERERMLPEALPPPPLLPSSTSSAPRRDTTRRSAWVTPNKRWEQAESIEHTPLTGSPFMKGAENPPRGAEDRDADMLRSIVQEVLQECVTRTEPSSSLTHVSDSAALHSAAVAAGDRHLRTPRRRKTSSRARRHAKNGDSHLGEDSLRNGMPCASPITRSTPPRDVPTTKIRASMALAPTRISAPTPSMATSTNSSILQAAAPLFTSTSNNSYLDSSTVSQPQRNLPLRDCDHGDVASHFSVGSPLAVPVERRSADADKAAATAALIQKYTLEREENEQRMRQTLRDLEQRQRQLFYSVESGADTTNNTDAPPTRKEGRNGDGVKVHDISHASSAAASSSSLATGHVSSHSSSARASTAAPAPPSRLLLLQERFATMPIIQ</sequence>
<keyword evidence="1" id="KW-0175">Coiled coil</keyword>
<feature type="compositionally biased region" description="Low complexity" evidence="2">
    <location>
        <begin position="764"/>
        <end position="795"/>
    </location>
</feature>
<dbReference type="VEuPathDB" id="TriTrypDB:TcCLB.506529.440"/>
<feature type="coiled-coil region" evidence="1">
    <location>
        <begin position="46"/>
        <end position="80"/>
    </location>
</feature>
<dbReference type="VEuPathDB" id="TriTrypDB:TcG_02382"/>
<dbReference type="Proteomes" id="UP000246121">
    <property type="component" value="Unassembled WGS sequence"/>
</dbReference>
<evidence type="ECO:0000256" key="2">
    <source>
        <dbReference type="SAM" id="MobiDB-lite"/>
    </source>
</evidence>
<accession>A0A2V2VC23</accession>
<dbReference type="AlphaFoldDB" id="A0A2V2VC23"/>
<dbReference type="EMBL" id="PRFA01000041">
    <property type="protein sequence ID" value="PWU91863.1"/>
    <property type="molecule type" value="Genomic_DNA"/>
</dbReference>
<comment type="caution">
    <text evidence="3">The sequence shown here is derived from an EMBL/GenBank/DDBJ whole genome shotgun (WGS) entry which is preliminary data.</text>
</comment>
<feature type="region of interest" description="Disordered" evidence="2">
    <location>
        <begin position="730"/>
        <end position="795"/>
    </location>
</feature>
<dbReference type="VEuPathDB" id="TriTrypDB:TcCL_NonESM01477"/>
<dbReference type="VEuPathDB" id="TriTrypDB:BCY84_19408"/>
<proteinExistence type="predicted"/>
<dbReference type="VEuPathDB" id="TriTrypDB:TcBrA4_0067530"/>
<feature type="coiled-coil region" evidence="1">
    <location>
        <begin position="700"/>
        <end position="727"/>
    </location>
</feature>
<gene>
    <name evidence="3" type="ORF">C4B63_41g202</name>
</gene>
<evidence type="ECO:0000313" key="3">
    <source>
        <dbReference type="EMBL" id="PWU91863.1"/>
    </source>
</evidence>
<dbReference type="VEuPathDB" id="TriTrypDB:ECC02_002449"/>
<feature type="coiled-coil region" evidence="1">
    <location>
        <begin position="106"/>
        <end position="368"/>
    </location>
</feature>
<protein>
    <submittedName>
        <fullName evidence="3">Uncharacterized protein</fullName>
    </submittedName>
</protein>
<dbReference type="VEuPathDB" id="TriTrypDB:C4B63_41g202"/>
<feature type="compositionally biased region" description="Basic and acidic residues" evidence="2">
    <location>
        <begin position="473"/>
        <end position="482"/>
    </location>
</feature>
<feature type="compositionally biased region" description="Basic residues" evidence="2">
    <location>
        <begin position="553"/>
        <end position="568"/>
    </location>
</feature>